<dbReference type="KEGG" id="mchc:CK556_03420"/>
<keyword evidence="3" id="KW-1185">Reference proteome</keyword>
<keyword evidence="1" id="KW-0472">Membrane</keyword>
<organism evidence="2 3">
    <name type="scientific">Mesoplasma chauliocola</name>
    <dbReference type="NCBI Taxonomy" id="216427"/>
    <lineage>
        <taxon>Bacteria</taxon>
        <taxon>Bacillati</taxon>
        <taxon>Mycoplasmatota</taxon>
        <taxon>Mollicutes</taxon>
        <taxon>Entomoplasmatales</taxon>
        <taxon>Entomoplasmataceae</taxon>
        <taxon>Mesoplasma</taxon>
    </lineage>
</organism>
<dbReference type="EMBL" id="CP023173">
    <property type="protein sequence ID" value="ASZ09377.1"/>
    <property type="molecule type" value="Genomic_DNA"/>
</dbReference>
<feature type="transmembrane region" description="Helical" evidence="1">
    <location>
        <begin position="15"/>
        <end position="33"/>
    </location>
</feature>
<reference evidence="2 3" key="1">
    <citation type="submission" date="2017-08" db="EMBL/GenBank/DDBJ databases">
        <title>Complete Genome Sequence of Mesoplasma chauliocola.</title>
        <authorList>
            <person name="Knight T.F.Jr."/>
            <person name="Citino T."/>
        </authorList>
    </citation>
    <scope>NUCLEOTIDE SEQUENCE [LARGE SCALE GENOMIC DNA]</scope>
    <source>
        <strain evidence="2 3">CHPA-2</strain>
    </source>
</reference>
<accession>A0A249SP27</accession>
<name>A0A249SP27_9MOLU</name>
<evidence type="ECO:0000313" key="2">
    <source>
        <dbReference type="EMBL" id="ASZ09377.1"/>
    </source>
</evidence>
<dbReference type="Proteomes" id="UP000232229">
    <property type="component" value="Chromosome"/>
</dbReference>
<sequence length="66" mass="7002">MLVFGVALTTLNSSVSTALIAAIAFSFVSYWALFNFANSASTFDLTTLTSSTPVWVLKVIPSTLPV</sequence>
<protein>
    <submittedName>
        <fullName evidence="2">Uncharacterized protein</fullName>
    </submittedName>
</protein>
<proteinExistence type="predicted"/>
<keyword evidence="1" id="KW-1133">Transmembrane helix</keyword>
<evidence type="ECO:0000313" key="3">
    <source>
        <dbReference type="Proteomes" id="UP000232229"/>
    </source>
</evidence>
<evidence type="ECO:0000256" key="1">
    <source>
        <dbReference type="SAM" id="Phobius"/>
    </source>
</evidence>
<keyword evidence="1" id="KW-0812">Transmembrane</keyword>
<dbReference type="RefSeq" id="WP_095761533.1">
    <property type="nucleotide sequence ID" value="NZ_CP023173.1"/>
</dbReference>
<dbReference type="AlphaFoldDB" id="A0A249SP27"/>
<gene>
    <name evidence="2" type="ORF">CK556_03420</name>
</gene>